<evidence type="ECO:0000313" key="1">
    <source>
        <dbReference type="EMBL" id="KKQ92682.1"/>
    </source>
</evidence>
<name>A0A0G0LNP7_9BACT</name>
<evidence type="ECO:0000313" key="2">
    <source>
        <dbReference type="Proteomes" id="UP000034774"/>
    </source>
</evidence>
<gene>
    <name evidence="1" type="ORF">UT17_C0001G0061</name>
</gene>
<dbReference type="AlphaFoldDB" id="A0A0G0LNP7"/>
<proteinExistence type="predicted"/>
<dbReference type="EMBL" id="LBVU01000001">
    <property type="protein sequence ID" value="KKQ92682.1"/>
    <property type="molecule type" value="Genomic_DNA"/>
</dbReference>
<comment type="caution">
    <text evidence="1">The sequence shown here is derived from an EMBL/GenBank/DDBJ whole genome shotgun (WGS) entry which is preliminary data.</text>
</comment>
<dbReference type="STRING" id="1618572.UT17_C0001G0061"/>
<organism evidence="1 2">
    <name type="scientific">Candidatus Woesebacteria bacterium GW2011_GWB1_39_10</name>
    <dbReference type="NCBI Taxonomy" id="1618572"/>
    <lineage>
        <taxon>Bacteria</taxon>
        <taxon>Candidatus Woeseibacteriota</taxon>
    </lineage>
</organism>
<sequence length="68" mass="7780">MLTNLARESNKTIGELVRHAVKKTYKARVVKGGINKSLELAIKKSWKAVLHPEIPIDYKALIEYGRKY</sequence>
<protein>
    <submittedName>
        <fullName evidence="1">Uncharacterized protein</fullName>
    </submittedName>
</protein>
<reference evidence="1 2" key="1">
    <citation type="journal article" date="2015" name="Nature">
        <title>rRNA introns, odd ribosomes, and small enigmatic genomes across a large radiation of phyla.</title>
        <authorList>
            <person name="Brown C.T."/>
            <person name="Hug L.A."/>
            <person name="Thomas B.C."/>
            <person name="Sharon I."/>
            <person name="Castelle C.J."/>
            <person name="Singh A."/>
            <person name="Wilkins M.J."/>
            <person name="Williams K.H."/>
            <person name="Banfield J.F."/>
        </authorList>
    </citation>
    <scope>NUCLEOTIDE SEQUENCE [LARGE SCALE GENOMIC DNA]</scope>
</reference>
<accession>A0A0G0LNP7</accession>
<dbReference type="Proteomes" id="UP000034774">
    <property type="component" value="Unassembled WGS sequence"/>
</dbReference>